<reference evidence="2" key="1">
    <citation type="submission" date="2022-12" db="EMBL/GenBank/DDBJ databases">
        <title>Phocaeicola acetigenes sp. nov., isolated feces from a healthy human.</title>
        <authorList>
            <person name="Do H."/>
            <person name="Ha Y.B."/>
            <person name="Kim J.-S."/>
            <person name="Suh M.K."/>
            <person name="Kim H.S."/>
            <person name="Lee J.-S."/>
        </authorList>
    </citation>
    <scope>NUCLEOTIDE SEQUENCE</scope>
    <source>
        <strain evidence="2">KGMB11183</strain>
    </source>
</reference>
<keyword evidence="3" id="KW-1185">Reference proteome</keyword>
<evidence type="ECO:0000313" key="3">
    <source>
        <dbReference type="Proteomes" id="UP001141933"/>
    </source>
</evidence>
<gene>
    <name evidence="2" type="ORF">O6P32_00365</name>
</gene>
<name>A0ABT4PDQ6_9BACT</name>
<protein>
    <submittedName>
        <fullName evidence="2">Uncharacterized protein</fullName>
    </submittedName>
</protein>
<dbReference type="EMBL" id="JAPZVM010000001">
    <property type="protein sequence ID" value="MCZ8371165.1"/>
    <property type="molecule type" value="Genomic_DNA"/>
</dbReference>
<proteinExistence type="predicted"/>
<feature type="transmembrane region" description="Helical" evidence="1">
    <location>
        <begin position="83"/>
        <end position="104"/>
    </location>
</feature>
<sequence length="247" mass="29821">MMNEEFADIQYAQIRDYKYAQYFEEGQYNGKTLSESERKEFISFVDKIIAQHSEGLSLMTSILECTKEQHDEFHKIYRTVASVYLFIFITMIDCMVAGKYFILADRDYDRRFMRGKMFVIFNEGFKRLYGFNEKSHKKSEWDRLLPIMKYFSEAINRQYQDLTSLLEKQSRTSAWWKDERNYETHLDSEKLYQSRQEEIIESKVMTDSLKLFNTLIAVSDFLRNVQICLYNFLVRKYYRGELSEFNS</sequence>
<dbReference type="RefSeq" id="WP_269876250.1">
    <property type="nucleotide sequence ID" value="NZ_JAPZVM010000001.1"/>
</dbReference>
<comment type="caution">
    <text evidence="2">The sequence shown here is derived from an EMBL/GenBank/DDBJ whole genome shotgun (WGS) entry which is preliminary data.</text>
</comment>
<evidence type="ECO:0000313" key="2">
    <source>
        <dbReference type="EMBL" id="MCZ8371165.1"/>
    </source>
</evidence>
<dbReference type="Proteomes" id="UP001141933">
    <property type="component" value="Unassembled WGS sequence"/>
</dbReference>
<accession>A0ABT4PDQ6</accession>
<organism evidence="2 3">
    <name type="scientific">Phocaeicola acetigenes</name>
    <dbReference type="NCBI Taxonomy" id="3016083"/>
    <lineage>
        <taxon>Bacteria</taxon>
        <taxon>Pseudomonadati</taxon>
        <taxon>Bacteroidota</taxon>
        <taxon>Bacteroidia</taxon>
        <taxon>Bacteroidales</taxon>
        <taxon>Bacteroidaceae</taxon>
        <taxon>Phocaeicola</taxon>
    </lineage>
</organism>
<keyword evidence="1" id="KW-0812">Transmembrane</keyword>
<evidence type="ECO:0000256" key="1">
    <source>
        <dbReference type="SAM" id="Phobius"/>
    </source>
</evidence>
<keyword evidence="1" id="KW-0472">Membrane</keyword>
<keyword evidence="1" id="KW-1133">Transmembrane helix</keyword>